<dbReference type="EMBL" id="ML179156">
    <property type="protein sequence ID" value="THU97396.1"/>
    <property type="molecule type" value="Genomic_DNA"/>
</dbReference>
<gene>
    <name evidence="2" type="ORF">K435DRAFT_889016</name>
</gene>
<feature type="transmembrane region" description="Helical" evidence="1">
    <location>
        <begin position="42"/>
        <end position="59"/>
    </location>
</feature>
<keyword evidence="3" id="KW-1185">Reference proteome</keyword>
<keyword evidence="1" id="KW-1133">Transmembrane helix</keyword>
<accession>A0A4S8M595</accession>
<feature type="transmembrane region" description="Helical" evidence="1">
    <location>
        <begin position="79"/>
        <end position="103"/>
    </location>
</feature>
<sequence length="128" mass="14718">MLKNTIRQIIAYLLDDLFYGILIVQVYLYYSAFPNDKKTIKTLVYSLFSICTFQSILHMRDMFAYFGTNFGNIEEFRKLRLGGSILPTTTGIVSCAVQIFYAYQIHVISRSKLIAGLITLVSHKPKNF</sequence>
<organism evidence="2 3">
    <name type="scientific">Dendrothele bispora (strain CBS 962.96)</name>
    <dbReference type="NCBI Taxonomy" id="1314807"/>
    <lineage>
        <taxon>Eukaryota</taxon>
        <taxon>Fungi</taxon>
        <taxon>Dikarya</taxon>
        <taxon>Basidiomycota</taxon>
        <taxon>Agaricomycotina</taxon>
        <taxon>Agaricomycetes</taxon>
        <taxon>Agaricomycetidae</taxon>
        <taxon>Agaricales</taxon>
        <taxon>Agaricales incertae sedis</taxon>
        <taxon>Dendrothele</taxon>
    </lineage>
</organism>
<evidence type="ECO:0000313" key="3">
    <source>
        <dbReference type="Proteomes" id="UP000297245"/>
    </source>
</evidence>
<evidence type="ECO:0000313" key="2">
    <source>
        <dbReference type="EMBL" id="THU97396.1"/>
    </source>
</evidence>
<dbReference type="OrthoDB" id="3053835at2759"/>
<feature type="transmembrane region" description="Helical" evidence="1">
    <location>
        <begin position="6"/>
        <end position="30"/>
    </location>
</feature>
<evidence type="ECO:0000256" key="1">
    <source>
        <dbReference type="SAM" id="Phobius"/>
    </source>
</evidence>
<keyword evidence="1" id="KW-0472">Membrane</keyword>
<reference evidence="2 3" key="1">
    <citation type="journal article" date="2019" name="Nat. Ecol. Evol.">
        <title>Megaphylogeny resolves global patterns of mushroom evolution.</title>
        <authorList>
            <person name="Varga T."/>
            <person name="Krizsan K."/>
            <person name="Foldi C."/>
            <person name="Dima B."/>
            <person name="Sanchez-Garcia M."/>
            <person name="Sanchez-Ramirez S."/>
            <person name="Szollosi G.J."/>
            <person name="Szarkandi J.G."/>
            <person name="Papp V."/>
            <person name="Albert L."/>
            <person name="Andreopoulos W."/>
            <person name="Angelini C."/>
            <person name="Antonin V."/>
            <person name="Barry K.W."/>
            <person name="Bougher N.L."/>
            <person name="Buchanan P."/>
            <person name="Buyck B."/>
            <person name="Bense V."/>
            <person name="Catcheside P."/>
            <person name="Chovatia M."/>
            <person name="Cooper J."/>
            <person name="Damon W."/>
            <person name="Desjardin D."/>
            <person name="Finy P."/>
            <person name="Geml J."/>
            <person name="Haridas S."/>
            <person name="Hughes K."/>
            <person name="Justo A."/>
            <person name="Karasinski D."/>
            <person name="Kautmanova I."/>
            <person name="Kiss B."/>
            <person name="Kocsube S."/>
            <person name="Kotiranta H."/>
            <person name="LaButti K.M."/>
            <person name="Lechner B.E."/>
            <person name="Liimatainen K."/>
            <person name="Lipzen A."/>
            <person name="Lukacs Z."/>
            <person name="Mihaltcheva S."/>
            <person name="Morgado L.N."/>
            <person name="Niskanen T."/>
            <person name="Noordeloos M.E."/>
            <person name="Ohm R.A."/>
            <person name="Ortiz-Santana B."/>
            <person name="Ovrebo C."/>
            <person name="Racz N."/>
            <person name="Riley R."/>
            <person name="Savchenko A."/>
            <person name="Shiryaev A."/>
            <person name="Soop K."/>
            <person name="Spirin V."/>
            <person name="Szebenyi C."/>
            <person name="Tomsovsky M."/>
            <person name="Tulloss R.E."/>
            <person name="Uehling J."/>
            <person name="Grigoriev I.V."/>
            <person name="Vagvolgyi C."/>
            <person name="Papp T."/>
            <person name="Martin F.M."/>
            <person name="Miettinen O."/>
            <person name="Hibbett D.S."/>
            <person name="Nagy L.G."/>
        </authorList>
    </citation>
    <scope>NUCLEOTIDE SEQUENCE [LARGE SCALE GENOMIC DNA]</scope>
    <source>
        <strain evidence="2 3">CBS 962.96</strain>
    </source>
</reference>
<dbReference type="PANTHER" id="PTHR40465">
    <property type="entry name" value="CHROMOSOME 1, WHOLE GENOME SHOTGUN SEQUENCE"/>
    <property type="match status" value="1"/>
</dbReference>
<protein>
    <submittedName>
        <fullName evidence="2">Uncharacterized protein</fullName>
    </submittedName>
</protein>
<dbReference type="Proteomes" id="UP000297245">
    <property type="component" value="Unassembled WGS sequence"/>
</dbReference>
<proteinExistence type="predicted"/>
<name>A0A4S8M595_DENBC</name>
<dbReference type="PANTHER" id="PTHR40465:SF1">
    <property type="entry name" value="DUF6534 DOMAIN-CONTAINING PROTEIN"/>
    <property type="match status" value="1"/>
</dbReference>
<dbReference type="AlphaFoldDB" id="A0A4S8M595"/>
<keyword evidence="1" id="KW-0812">Transmembrane</keyword>